<feature type="coiled-coil region" evidence="1">
    <location>
        <begin position="8"/>
        <end position="70"/>
    </location>
</feature>
<proteinExistence type="predicted"/>
<protein>
    <submittedName>
        <fullName evidence="3">Transcription elongation factor GreA</fullName>
    </submittedName>
</protein>
<dbReference type="PANTHER" id="PTHR30437">
    <property type="entry name" value="TRANSCRIPTION ELONGATION FACTOR GREA"/>
    <property type="match status" value="1"/>
</dbReference>
<keyword evidence="1" id="KW-0175">Coiled coil</keyword>
<dbReference type="SUPFAM" id="SSF54534">
    <property type="entry name" value="FKBP-like"/>
    <property type="match status" value="1"/>
</dbReference>
<evidence type="ECO:0000259" key="2">
    <source>
        <dbReference type="Pfam" id="PF01272"/>
    </source>
</evidence>
<dbReference type="AlphaFoldDB" id="A0A810L246"/>
<dbReference type="Proteomes" id="UP000680750">
    <property type="component" value="Chromosome"/>
</dbReference>
<evidence type="ECO:0000313" key="3">
    <source>
        <dbReference type="EMBL" id="BCJ28526.1"/>
    </source>
</evidence>
<dbReference type="GO" id="GO:0070063">
    <property type="term" value="F:RNA polymerase binding"/>
    <property type="evidence" value="ECO:0007669"/>
    <property type="project" value="InterPro"/>
</dbReference>
<keyword evidence="3" id="KW-0648">Protein biosynthesis</keyword>
<dbReference type="GO" id="GO:0003677">
    <property type="term" value="F:DNA binding"/>
    <property type="evidence" value="ECO:0007669"/>
    <property type="project" value="InterPro"/>
</dbReference>
<feature type="domain" description="Transcription elongation factor GreA/GreB C-terminal" evidence="2">
    <location>
        <begin position="79"/>
        <end position="145"/>
    </location>
</feature>
<accession>A0A810L246</accession>
<evidence type="ECO:0000256" key="1">
    <source>
        <dbReference type="SAM" id="Coils"/>
    </source>
</evidence>
<dbReference type="InterPro" id="IPR001437">
    <property type="entry name" value="Tscrpt_elong_fac_GreA/B_C"/>
</dbReference>
<gene>
    <name evidence="3" type="primary">greA_2</name>
    <name evidence="3" type="ORF">Asera_26340</name>
</gene>
<organism evidence="3 4">
    <name type="scientific">Actinocatenispora sera</name>
    <dbReference type="NCBI Taxonomy" id="390989"/>
    <lineage>
        <taxon>Bacteria</taxon>
        <taxon>Bacillati</taxon>
        <taxon>Actinomycetota</taxon>
        <taxon>Actinomycetes</taxon>
        <taxon>Micromonosporales</taxon>
        <taxon>Micromonosporaceae</taxon>
        <taxon>Actinocatenispora</taxon>
    </lineage>
</organism>
<dbReference type="GO" id="GO:0003746">
    <property type="term" value="F:translation elongation factor activity"/>
    <property type="evidence" value="ECO:0007669"/>
    <property type="project" value="UniProtKB-KW"/>
</dbReference>
<reference evidence="3" key="1">
    <citation type="submission" date="2020-08" db="EMBL/GenBank/DDBJ databases">
        <title>Whole genome shotgun sequence of Actinocatenispora sera NBRC 101916.</title>
        <authorList>
            <person name="Komaki H."/>
            <person name="Tamura T."/>
        </authorList>
    </citation>
    <scope>NUCLEOTIDE SEQUENCE</scope>
    <source>
        <strain evidence="3">NBRC 101916</strain>
    </source>
</reference>
<evidence type="ECO:0000313" key="4">
    <source>
        <dbReference type="Proteomes" id="UP000680750"/>
    </source>
</evidence>
<dbReference type="KEGG" id="aser:Asera_26340"/>
<dbReference type="EMBL" id="AP023354">
    <property type="protein sequence ID" value="BCJ28526.1"/>
    <property type="molecule type" value="Genomic_DNA"/>
</dbReference>
<keyword evidence="3" id="KW-0251">Elongation factor</keyword>
<dbReference type="PIRSF" id="PIRSF006092">
    <property type="entry name" value="GreA_GreB"/>
    <property type="match status" value="1"/>
</dbReference>
<dbReference type="GO" id="GO:0006354">
    <property type="term" value="P:DNA-templated transcription elongation"/>
    <property type="evidence" value="ECO:0007669"/>
    <property type="project" value="TreeGrafter"/>
</dbReference>
<keyword evidence="4" id="KW-1185">Reference proteome</keyword>
<dbReference type="RefSeq" id="WP_030445651.1">
    <property type="nucleotide sequence ID" value="NZ_AP023354.1"/>
</dbReference>
<dbReference type="InterPro" id="IPR023459">
    <property type="entry name" value="Tscrpt_elong_fac_GreA/B_fam"/>
</dbReference>
<dbReference type="InterPro" id="IPR036953">
    <property type="entry name" value="GreA/GreB_C_sf"/>
</dbReference>
<dbReference type="Gene3D" id="3.10.50.30">
    <property type="entry name" value="Transcription elongation factor, GreA/GreB, C-terminal domain"/>
    <property type="match status" value="1"/>
</dbReference>
<sequence length="149" mass="16154">MTTEASTLQHLREELATAHRQRQQVADTLTDRLCGDAADQAEGVERVNELRRLDLRIAQLERLLVDATRADPGEAGTLPFGTRLVLRFADGDTERVHLAPVPATSATGTAITRDSPLAQALLGRSVGDTVTWSTPAGELRAELLELHLP</sequence>
<dbReference type="Pfam" id="PF01272">
    <property type="entry name" value="GreA_GreB"/>
    <property type="match status" value="1"/>
</dbReference>
<name>A0A810L246_9ACTN</name>
<dbReference type="PANTHER" id="PTHR30437:SF4">
    <property type="entry name" value="TRANSCRIPTION ELONGATION FACTOR GREA"/>
    <property type="match status" value="1"/>
</dbReference>
<dbReference type="GO" id="GO:0032784">
    <property type="term" value="P:regulation of DNA-templated transcription elongation"/>
    <property type="evidence" value="ECO:0007669"/>
    <property type="project" value="InterPro"/>
</dbReference>